<dbReference type="GO" id="GO:0051075">
    <property type="term" value="F:S-adenosylmethionine:tRNA ribosyltransferase-isomerase activity"/>
    <property type="evidence" value="ECO:0007669"/>
    <property type="project" value="UniProtKB-EC"/>
</dbReference>
<reference evidence="14 15" key="1">
    <citation type="submission" date="2020-08" db="EMBL/GenBank/DDBJ databases">
        <title>Genomic Encyclopedia of Type Strains, Phase IV (KMG-IV): sequencing the most valuable type-strain genomes for metagenomic binning, comparative biology and taxonomic classification.</title>
        <authorList>
            <person name="Goeker M."/>
        </authorList>
    </citation>
    <scope>NUCLEOTIDE SEQUENCE [LARGE SCALE GENOMIC DNA]</scope>
    <source>
        <strain evidence="14 15">DSM 25966</strain>
    </source>
</reference>
<evidence type="ECO:0000256" key="8">
    <source>
        <dbReference type="ARBA" id="ARBA00052751"/>
    </source>
</evidence>
<evidence type="ECO:0000256" key="3">
    <source>
        <dbReference type="ARBA" id="ARBA00011245"/>
    </source>
</evidence>
<name>A0A840AJM2_9HYPH</name>
<dbReference type="Gene3D" id="2.40.10.240">
    <property type="entry name" value="QueA-like"/>
    <property type="match status" value="1"/>
</dbReference>
<dbReference type="Gene3D" id="3.40.1780.10">
    <property type="entry name" value="QueA-like"/>
    <property type="match status" value="1"/>
</dbReference>
<dbReference type="HAMAP" id="MF_00113">
    <property type="entry name" value="QueA"/>
    <property type="match status" value="1"/>
</dbReference>
<organism evidence="14 15">
    <name type="scientific">Kaistia hirudinis</name>
    <dbReference type="NCBI Taxonomy" id="1293440"/>
    <lineage>
        <taxon>Bacteria</taxon>
        <taxon>Pseudomonadati</taxon>
        <taxon>Pseudomonadota</taxon>
        <taxon>Alphaproteobacteria</taxon>
        <taxon>Hyphomicrobiales</taxon>
        <taxon>Kaistiaceae</taxon>
        <taxon>Kaistia</taxon>
    </lineage>
</organism>
<dbReference type="InterPro" id="IPR036100">
    <property type="entry name" value="QueA_sf"/>
</dbReference>
<keyword evidence="15" id="KW-1185">Reference proteome</keyword>
<dbReference type="InterPro" id="IPR003699">
    <property type="entry name" value="QueA"/>
</dbReference>
<dbReference type="EC" id="2.4.99.17" evidence="10 13"/>
<dbReference type="PANTHER" id="PTHR30307">
    <property type="entry name" value="S-ADENOSYLMETHIONINE:TRNA RIBOSYLTRANSFERASE-ISOMERASE"/>
    <property type="match status" value="1"/>
</dbReference>
<evidence type="ECO:0000256" key="5">
    <source>
        <dbReference type="ARBA" id="ARBA00022679"/>
    </source>
</evidence>
<evidence type="ECO:0000256" key="2">
    <source>
        <dbReference type="ARBA" id="ARBA00004691"/>
    </source>
</evidence>
<evidence type="ECO:0000256" key="12">
    <source>
        <dbReference type="ARBA" id="ARBA00076160"/>
    </source>
</evidence>
<evidence type="ECO:0000256" key="13">
    <source>
        <dbReference type="HAMAP-Rule" id="MF_00113"/>
    </source>
</evidence>
<dbReference type="GO" id="GO:0008616">
    <property type="term" value="P:tRNA queuosine(34) biosynthetic process"/>
    <property type="evidence" value="ECO:0007669"/>
    <property type="project" value="UniProtKB-UniRule"/>
</dbReference>
<dbReference type="SUPFAM" id="SSF111337">
    <property type="entry name" value="QueA-like"/>
    <property type="match status" value="1"/>
</dbReference>
<evidence type="ECO:0000256" key="4">
    <source>
        <dbReference type="ARBA" id="ARBA00022490"/>
    </source>
</evidence>
<sequence length="360" mass="39229">MRVDLFDFELPEERIALRPARPRDAARLLVVRPGAAPEDRIVRDLPDLLGPGDALVFNDTRVIPAQLFGERVRDGVAARIGVTLHLRESGSRWRAFVRPAKKIAAGERILFGESADRACLLAGLAATVTEKGEAGEVVLDFDLSGPALDEAIASVGHIPLPPYIASKRAEDGEDRRDYQTIYAREDGAVAAPTAGLHFTPELFARLDALDVSRHFVTLHVGAGTFLPVKADDTAEHKMHAERGEVTAETAEALNAVRARGGRVVAVGTTSLRLLESATGEDRVIRPFHDATRIFITPGYRFRAVDALMTNFHLPRSTLFMLVSAFSGLETMRAAYAHAIATGYRFYSYGDASLLFPESAE</sequence>
<dbReference type="Pfam" id="PF02547">
    <property type="entry name" value="Queuosine_synth"/>
    <property type="match status" value="1"/>
</dbReference>
<dbReference type="InterPro" id="IPR042118">
    <property type="entry name" value="QueA_dom1"/>
</dbReference>
<dbReference type="NCBIfam" id="NF001140">
    <property type="entry name" value="PRK00147.1"/>
    <property type="match status" value="1"/>
</dbReference>
<dbReference type="RefSeq" id="WP_183396905.1">
    <property type="nucleotide sequence ID" value="NZ_JACIDS010000001.1"/>
</dbReference>
<dbReference type="PANTHER" id="PTHR30307:SF0">
    <property type="entry name" value="S-ADENOSYLMETHIONINE:TRNA RIBOSYLTRANSFERASE-ISOMERASE"/>
    <property type="match status" value="1"/>
</dbReference>
<evidence type="ECO:0000256" key="1">
    <source>
        <dbReference type="ARBA" id="ARBA00004496"/>
    </source>
</evidence>
<comment type="subcellular location">
    <subcellularLocation>
        <location evidence="1 13">Cytoplasm</location>
    </subcellularLocation>
</comment>
<comment type="function">
    <text evidence="13">Transfers and isomerizes the ribose moiety from AdoMet to the 7-aminomethyl group of 7-deazaguanine (preQ1-tRNA) to give epoxyqueuosine (oQ-tRNA).</text>
</comment>
<proteinExistence type="inferred from homology"/>
<evidence type="ECO:0000313" key="14">
    <source>
        <dbReference type="EMBL" id="MBB3929227.1"/>
    </source>
</evidence>
<protein>
    <recommendedName>
        <fullName evidence="11 13">S-adenosylmethionine:tRNA ribosyltransferase-isomerase</fullName>
        <ecNumber evidence="10 13">2.4.99.17</ecNumber>
    </recommendedName>
    <alternativeName>
        <fullName evidence="12 13">Queuosine biosynthesis protein QueA</fullName>
    </alternativeName>
</protein>
<evidence type="ECO:0000256" key="10">
    <source>
        <dbReference type="ARBA" id="ARBA00066503"/>
    </source>
</evidence>
<dbReference type="EMBL" id="JACIDS010000001">
    <property type="protein sequence ID" value="MBB3929227.1"/>
    <property type="molecule type" value="Genomic_DNA"/>
</dbReference>
<dbReference type="Proteomes" id="UP000553963">
    <property type="component" value="Unassembled WGS sequence"/>
</dbReference>
<evidence type="ECO:0000256" key="11">
    <source>
        <dbReference type="ARBA" id="ARBA00069325"/>
    </source>
</evidence>
<keyword evidence="4 13" id="KW-0963">Cytoplasm</keyword>
<dbReference type="NCBIfam" id="TIGR00113">
    <property type="entry name" value="queA"/>
    <property type="match status" value="1"/>
</dbReference>
<comment type="catalytic activity">
    <reaction evidence="8 13">
        <text>7-aminomethyl-7-carbaguanosine(34) in tRNA + S-adenosyl-L-methionine = epoxyqueuosine(34) in tRNA + adenine + L-methionine + 2 H(+)</text>
        <dbReference type="Rhea" id="RHEA:32155"/>
        <dbReference type="Rhea" id="RHEA-COMP:10342"/>
        <dbReference type="Rhea" id="RHEA-COMP:18582"/>
        <dbReference type="ChEBI" id="CHEBI:15378"/>
        <dbReference type="ChEBI" id="CHEBI:16708"/>
        <dbReference type="ChEBI" id="CHEBI:57844"/>
        <dbReference type="ChEBI" id="CHEBI:59789"/>
        <dbReference type="ChEBI" id="CHEBI:82833"/>
        <dbReference type="ChEBI" id="CHEBI:194443"/>
        <dbReference type="EC" id="2.4.99.17"/>
    </reaction>
</comment>
<keyword evidence="7 13" id="KW-0671">Queuosine biosynthesis</keyword>
<dbReference type="InterPro" id="IPR042119">
    <property type="entry name" value="QueA_dom2"/>
</dbReference>
<comment type="caution">
    <text evidence="14">The sequence shown here is derived from an EMBL/GenBank/DDBJ whole genome shotgun (WGS) entry which is preliminary data.</text>
</comment>
<comment type="pathway">
    <text evidence="2 13">tRNA modification; tRNA-queuosine biosynthesis.</text>
</comment>
<dbReference type="FunFam" id="3.40.1780.10:FF:000001">
    <property type="entry name" value="S-adenosylmethionine:tRNA ribosyltransferase-isomerase"/>
    <property type="match status" value="1"/>
</dbReference>
<keyword evidence="14" id="KW-0413">Isomerase</keyword>
<evidence type="ECO:0000256" key="9">
    <source>
        <dbReference type="ARBA" id="ARBA00061210"/>
    </source>
</evidence>
<evidence type="ECO:0000256" key="6">
    <source>
        <dbReference type="ARBA" id="ARBA00022691"/>
    </source>
</evidence>
<dbReference type="GO" id="GO:0005737">
    <property type="term" value="C:cytoplasm"/>
    <property type="evidence" value="ECO:0007669"/>
    <property type="project" value="UniProtKB-SubCell"/>
</dbReference>
<keyword evidence="14" id="KW-0328">Glycosyltransferase</keyword>
<dbReference type="UniPathway" id="UPA00392"/>
<comment type="subunit">
    <text evidence="3 13">Monomer.</text>
</comment>
<keyword evidence="6 13" id="KW-0949">S-adenosyl-L-methionine</keyword>
<comment type="similarity">
    <text evidence="9 13">Belongs to the QueA family.</text>
</comment>
<dbReference type="AlphaFoldDB" id="A0A840AJM2"/>
<keyword evidence="5 13" id="KW-0808">Transferase</keyword>
<evidence type="ECO:0000256" key="7">
    <source>
        <dbReference type="ARBA" id="ARBA00022785"/>
    </source>
</evidence>
<accession>A0A840AJM2</accession>
<evidence type="ECO:0000313" key="15">
    <source>
        <dbReference type="Proteomes" id="UP000553963"/>
    </source>
</evidence>
<gene>
    <name evidence="13" type="primary">queA</name>
    <name evidence="14" type="ORF">GGR25_000246</name>
</gene>